<dbReference type="Gene3D" id="3.40.710.10">
    <property type="entry name" value="DD-peptidase/beta-lactamase superfamily"/>
    <property type="match status" value="1"/>
</dbReference>
<dbReference type="InterPro" id="IPR001264">
    <property type="entry name" value="Glyco_trans_51"/>
</dbReference>
<keyword evidence="5" id="KW-0645">Protease</keyword>
<keyword evidence="15" id="KW-0961">Cell wall biogenesis/degradation</keyword>
<evidence type="ECO:0000256" key="10">
    <source>
        <dbReference type="ARBA" id="ARBA00022960"/>
    </source>
</evidence>
<dbReference type="Gene3D" id="1.10.3810.10">
    <property type="entry name" value="Biosynthetic peptidoglycan transglycosylase-like"/>
    <property type="match status" value="1"/>
</dbReference>
<dbReference type="InterPro" id="IPR001460">
    <property type="entry name" value="PCN-bd_Tpept"/>
</dbReference>
<evidence type="ECO:0000256" key="9">
    <source>
        <dbReference type="ARBA" id="ARBA00022801"/>
    </source>
</evidence>
<dbReference type="InterPro" id="IPR003961">
    <property type="entry name" value="FN3_dom"/>
</dbReference>
<keyword evidence="7" id="KW-0808">Transferase</keyword>
<evidence type="ECO:0000256" key="7">
    <source>
        <dbReference type="ARBA" id="ARBA00022679"/>
    </source>
</evidence>
<evidence type="ECO:0000256" key="15">
    <source>
        <dbReference type="ARBA" id="ARBA00023316"/>
    </source>
</evidence>
<dbReference type="InterPro" id="IPR036116">
    <property type="entry name" value="FN3_sf"/>
</dbReference>
<dbReference type="FunFam" id="1.10.3810.10:FF:000001">
    <property type="entry name" value="Penicillin-binding protein 1A"/>
    <property type="match status" value="1"/>
</dbReference>
<keyword evidence="4" id="KW-0121">Carboxypeptidase</keyword>
<evidence type="ECO:0000256" key="13">
    <source>
        <dbReference type="ARBA" id="ARBA00023136"/>
    </source>
</evidence>
<dbReference type="InterPro" id="IPR013783">
    <property type="entry name" value="Ig-like_fold"/>
</dbReference>
<evidence type="ECO:0000256" key="12">
    <source>
        <dbReference type="ARBA" id="ARBA00022989"/>
    </source>
</evidence>
<reference evidence="19 20" key="1">
    <citation type="submission" date="2015-09" db="EMBL/GenBank/DDBJ databases">
        <title>Bacillus cereus food isolates.</title>
        <authorList>
            <person name="Boekhorst J."/>
        </authorList>
    </citation>
    <scope>NUCLEOTIDE SEQUENCE [LARGE SCALE GENOMIC DNA]</scope>
    <source>
        <strain evidence="19 20">B4088</strain>
    </source>
</reference>
<keyword evidence="12" id="KW-1133">Transmembrane helix</keyword>
<evidence type="ECO:0000259" key="18">
    <source>
        <dbReference type="SMART" id="SM00060"/>
    </source>
</evidence>
<keyword evidence="3" id="KW-1003">Cell membrane</keyword>
<dbReference type="GO" id="GO:0009002">
    <property type="term" value="F:serine-type D-Ala-D-Ala carboxypeptidase activity"/>
    <property type="evidence" value="ECO:0007669"/>
    <property type="project" value="UniProtKB-EC"/>
</dbReference>
<comment type="similarity">
    <text evidence="1">In the C-terminal section; belongs to the transpeptidase family.</text>
</comment>
<evidence type="ECO:0000256" key="2">
    <source>
        <dbReference type="ARBA" id="ARBA00007739"/>
    </source>
</evidence>
<evidence type="ECO:0000313" key="20">
    <source>
        <dbReference type="Proteomes" id="UP000076482"/>
    </source>
</evidence>
<dbReference type="EMBL" id="LJKE01000020">
    <property type="protein sequence ID" value="KZD71243.1"/>
    <property type="molecule type" value="Genomic_DNA"/>
</dbReference>
<dbReference type="SUPFAM" id="SSF53955">
    <property type="entry name" value="Lysozyme-like"/>
    <property type="match status" value="1"/>
</dbReference>
<dbReference type="Proteomes" id="UP000076482">
    <property type="component" value="Unassembled WGS sequence"/>
</dbReference>
<keyword evidence="8" id="KW-0812">Transmembrane</keyword>
<dbReference type="GO" id="GO:0008955">
    <property type="term" value="F:peptidoglycan glycosyltransferase activity"/>
    <property type="evidence" value="ECO:0007669"/>
    <property type="project" value="UniProtKB-EC"/>
</dbReference>
<accession>A0A164QFD9</accession>
<dbReference type="SMART" id="SM00060">
    <property type="entry name" value="FN3"/>
    <property type="match status" value="2"/>
</dbReference>
<dbReference type="Pfam" id="PF00905">
    <property type="entry name" value="Transpeptidase"/>
    <property type="match status" value="1"/>
</dbReference>
<evidence type="ECO:0000256" key="17">
    <source>
        <dbReference type="ARBA" id="ARBA00049902"/>
    </source>
</evidence>
<evidence type="ECO:0000256" key="3">
    <source>
        <dbReference type="ARBA" id="ARBA00022475"/>
    </source>
</evidence>
<keyword evidence="13" id="KW-0472">Membrane</keyword>
<evidence type="ECO:0000256" key="6">
    <source>
        <dbReference type="ARBA" id="ARBA00022676"/>
    </source>
</evidence>
<gene>
    <name evidence="19" type="ORF">B4088_0973</name>
</gene>
<dbReference type="SUPFAM" id="SSF49265">
    <property type="entry name" value="Fibronectin type III"/>
    <property type="match status" value="1"/>
</dbReference>
<comment type="similarity">
    <text evidence="2">In the N-terminal section; belongs to the glycosyltransferase 51 family.</text>
</comment>
<dbReference type="GO" id="GO:0006508">
    <property type="term" value="P:proteolysis"/>
    <property type="evidence" value="ECO:0007669"/>
    <property type="project" value="UniProtKB-KW"/>
</dbReference>
<evidence type="ECO:0000256" key="4">
    <source>
        <dbReference type="ARBA" id="ARBA00022645"/>
    </source>
</evidence>
<dbReference type="NCBIfam" id="TIGR02074">
    <property type="entry name" value="PBP_1a_fam"/>
    <property type="match status" value="1"/>
</dbReference>
<dbReference type="AlphaFoldDB" id="A0A164QFD9"/>
<evidence type="ECO:0000256" key="11">
    <source>
        <dbReference type="ARBA" id="ARBA00022984"/>
    </source>
</evidence>
<keyword evidence="10" id="KW-0133">Cell shape</keyword>
<evidence type="ECO:0000256" key="8">
    <source>
        <dbReference type="ARBA" id="ARBA00022692"/>
    </source>
</evidence>
<protein>
    <submittedName>
        <fullName evidence="19">Multimodular transpeptidase-transglycosylase</fullName>
    </submittedName>
</protein>
<dbReference type="CDD" id="cd00063">
    <property type="entry name" value="FN3"/>
    <property type="match status" value="1"/>
</dbReference>
<keyword evidence="14" id="KW-0511">Multifunctional enzyme</keyword>
<evidence type="ECO:0000256" key="16">
    <source>
        <dbReference type="ARBA" id="ARBA00034000"/>
    </source>
</evidence>
<dbReference type="PANTHER" id="PTHR32282">
    <property type="entry name" value="BINDING PROTEIN TRANSPEPTIDASE, PUTATIVE-RELATED"/>
    <property type="match status" value="1"/>
</dbReference>
<dbReference type="GO" id="GO:0008360">
    <property type="term" value="P:regulation of cell shape"/>
    <property type="evidence" value="ECO:0007669"/>
    <property type="project" value="UniProtKB-KW"/>
</dbReference>
<dbReference type="RefSeq" id="WP_153039007.1">
    <property type="nucleotide sequence ID" value="NZ_LJKE01000020.1"/>
</dbReference>
<feature type="domain" description="Fibronectin type-III" evidence="18">
    <location>
        <begin position="645"/>
        <end position="716"/>
    </location>
</feature>
<name>A0A164QFD9_BACCE</name>
<evidence type="ECO:0000256" key="14">
    <source>
        <dbReference type="ARBA" id="ARBA00023268"/>
    </source>
</evidence>
<evidence type="ECO:0000313" key="19">
    <source>
        <dbReference type="EMBL" id="KZD71243.1"/>
    </source>
</evidence>
<keyword evidence="9" id="KW-0378">Hydrolase</keyword>
<comment type="catalytic activity">
    <reaction evidence="16">
        <text>Preferential cleavage: (Ac)2-L-Lys-D-Ala-|-D-Ala. Also transpeptidation of peptidyl-alanyl moieties that are N-acyl substituents of D-alanine.</text>
        <dbReference type="EC" id="3.4.16.4"/>
    </reaction>
</comment>
<evidence type="ECO:0000256" key="1">
    <source>
        <dbReference type="ARBA" id="ARBA00007090"/>
    </source>
</evidence>
<evidence type="ECO:0000256" key="5">
    <source>
        <dbReference type="ARBA" id="ARBA00022670"/>
    </source>
</evidence>
<dbReference type="Pfam" id="PF00912">
    <property type="entry name" value="Transgly"/>
    <property type="match status" value="1"/>
</dbReference>
<dbReference type="GO" id="GO:0008658">
    <property type="term" value="F:penicillin binding"/>
    <property type="evidence" value="ECO:0007669"/>
    <property type="project" value="InterPro"/>
</dbReference>
<dbReference type="PATRIC" id="fig|1396.535.peg.1044"/>
<keyword evidence="6" id="KW-0328">Glycosyltransferase</keyword>
<dbReference type="InterPro" id="IPR012338">
    <property type="entry name" value="Beta-lactam/transpept-like"/>
</dbReference>
<dbReference type="InterPro" id="IPR036950">
    <property type="entry name" value="PBP_transglycosylase"/>
</dbReference>
<dbReference type="SUPFAM" id="SSF56601">
    <property type="entry name" value="beta-lactamase/transpeptidase-like"/>
    <property type="match status" value="1"/>
</dbReference>
<dbReference type="PANTHER" id="PTHR32282:SF32">
    <property type="entry name" value="PENICILLIN-BINDING PROTEIN 2A"/>
    <property type="match status" value="1"/>
</dbReference>
<dbReference type="GO" id="GO:0030288">
    <property type="term" value="C:outer membrane-bounded periplasmic space"/>
    <property type="evidence" value="ECO:0007669"/>
    <property type="project" value="TreeGrafter"/>
</dbReference>
<dbReference type="InterPro" id="IPR050396">
    <property type="entry name" value="Glycosyltr_51/Transpeptidase"/>
</dbReference>
<dbReference type="Gene3D" id="2.60.40.10">
    <property type="entry name" value="Immunoglobulins"/>
    <property type="match status" value="2"/>
</dbReference>
<dbReference type="GO" id="GO:0009252">
    <property type="term" value="P:peptidoglycan biosynthetic process"/>
    <property type="evidence" value="ECO:0007669"/>
    <property type="project" value="UniProtKB-KW"/>
</dbReference>
<feature type="domain" description="Fibronectin type-III" evidence="18">
    <location>
        <begin position="734"/>
        <end position="803"/>
    </location>
</feature>
<comment type="catalytic activity">
    <reaction evidence="17">
        <text>[GlcNAc-(1-&gt;4)-Mur2Ac(oyl-L-Ala-gamma-D-Glu-L-Lys-D-Ala-D-Ala)](n)-di-trans,octa-cis-undecaprenyl diphosphate + beta-D-GlcNAc-(1-&gt;4)-Mur2Ac(oyl-L-Ala-gamma-D-Glu-L-Lys-D-Ala-D-Ala)-di-trans,octa-cis-undecaprenyl diphosphate = [GlcNAc-(1-&gt;4)-Mur2Ac(oyl-L-Ala-gamma-D-Glu-L-Lys-D-Ala-D-Ala)](n+1)-di-trans,octa-cis-undecaprenyl diphosphate + di-trans,octa-cis-undecaprenyl diphosphate + H(+)</text>
        <dbReference type="Rhea" id="RHEA:23708"/>
        <dbReference type="Rhea" id="RHEA-COMP:9602"/>
        <dbReference type="Rhea" id="RHEA-COMP:9603"/>
        <dbReference type="ChEBI" id="CHEBI:15378"/>
        <dbReference type="ChEBI" id="CHEBI:58405"/>
        <dbReference type="ChEBI" id="CHEBI:60033"/>
        <dbReference type="ChEBI" id="CHEBI:78435"/>
        <dbReference type="EC" id="2.4.99.28"/>
    </reaction>
</comment>
<dbReference type="InterPro" id="IPR023346">
    <property type="entry name" value="Lysozyme-like_dom_sf"/>
</dbReference>
<keyword evidence="11" id="KW-0573">Peptidoglycan synthesis</keyword>
<sequence length="816" mass="90589">MNPGKRSAISLAVASAITVTSVLSGNVIVAQFTKLPSNADLNQLKIEQNATLIFDKNGQIVTKQQKEQKSDTKFAEMPPEIIHAILATEDRDFYEHSGFNLKAIFRSALKVVGSGEIQGGGSTITQQLVKTVYLSKEQTLTRKIKEALLATSLEAQLSKKEIIENYLNHIYYGESSYGIKDAVETYYGKSLEDFNKQDRITKITQAALLGGLPQLPSYYTPYKNPGAALARRNTVLSNMLHAGYITTAEYEQAYKQDFLVLPNPNRVHNDELMKYDEISQYALEEAAEILNIPMEEVRYSGVRIYTSFDPQVYDVLRRQFDNNNLFPASAKDGTKVEGSAVFGNPQNGEILALTGGRDVPKFGNFNRAYSSVMKRQPGSTFKPIAEYGPAIDLGLFTSGSMLPNSAGIDFGGGYSVKNASKTYKSRVSMSEALRWSYNVPAVYTLKQVGIKNSKDYLKRLGIDLSADQSGLSMALGGLEHGVSPLQMADAYQPFANGGYRTPMHMIRRIVSNNNEVIYDSNRMNKTNRVFKEGTAEQMSSMLKDVVDNGTGQRAQVPGQFIAGKTGTTQHPFVEGAVNDVWFAGFSKNYVGAVWMGFDHSSNSHYINTSHNSAELFGKVMTELTKIQPDNSSDHKKVEVEEPKEEMAPMNLELAYDNGSSSVILRWTPLEDAVYDVFKDGKKIASGTTDTSLLDASVEADKSYAYKVVAYRKDSTDRVGQTEEAAFKIPTQNAVEGVRSMTPSIKSNEISLEWKKLDGITSYIIKRDDKVLYEGSETRFIEKDLKPGTSYSYQIFAKQNETMSKPYEVKYTTLPQE</sequence>
<organism evidence="19 20">
    <name type="scientific">Bacillus cereus</name>
    <dbReference type="NCBI Taxonomy" id="1396"/>
    <lineage>
        <taxon>Bacteria</taxon>
        <taxon>Bacillati</taxon>
        <taxon>Bacillota</taxon>
        <taxon>Bacilli</taxon>
        <taxon>Bacillales</taxon>
        <taxon>Bacillaceae</taxon>
        <taxon>Bacillus</taxon>
        <taxon>Bacillus cereus group</taxon>
    </lineage>
</organism>
<proteinExistence type="inferred from homology"/>
<comment type="caution">
    <text evidence="19">The sequence shown here is derived from an EMBL/GenBank/DDBJ whole genome shotgun (WGS) entry which is preliminary data.</text>
</comment>
<dbReference type="GO" id="GO:0071555">
    <property type="term" value="P:cell wall organization"/>
    <property type="evidence" value="ECO:0007669"/>
    <property type="project" value="UniProtKB-KW"/>
</dbReference>